<organism evidence="3 4">
    <name type="scientific">Macrophomina phaseolina (strain MS6)</name>
    <name type="common">Charcoal rot fungus</name>
    <dbReference type="NCBI Taxonomy" id="1126212"/>
    <lineage>
        <taxon>Eukaryota</taxon>
        <taxon>Fungi</taxon>
        <taxon>Dikarya</taxon>
        <taxon>Ascomycota</taxon>
        <taxon>Pezizomycotina</taxon>
        <taxon>Dothideomycetes</taxon>
        <taxon>Dothideomycetes incertae sedis</taxon>
        <taxon>Botryosphaeriales</taxon>
        <taxon>Botryosphaeriaceae</taxon>
        <taxon>Macrophomina</taxon>
    </lineage>
</organism>
<protein>
    <recommendedName>
        <fullName evidence="2">Non-haem dioxygenase N-terminal domain-containing protein</fullName>
    </recommendedName>
</protein>
<dbReference type="SUPFAM" id="SSF51197">
    <property type="entry name" value="Clavaminate synthase-like"/>
    <property type="match status" value="1"/>
</dbReference>
<dbReference type="InterPro" id="IPR027443">
    <property type="entry name" value="IPNS-like_sf"/>
</dbReference>
<feature type="compositionally biased region" description="Pro residues" evidence="1">
    <location>
        <begin position="184"/>
        <end position="193"/>
    </location>
</feature>
<dbReference type="Gene3D" id="2.60.120.330">
    <property type="entry name" value="B-lactam Antibiotic, Isopenicillin N Synthase, Chain"/>
    <property type="match status" value="1"/>
</dbReference>
<gene>
    <name evidence="3" type="ORF">MPH_02704</name>
</gene>
<dbReference type="AlphaFoldDB" id="K2SC58"/>
<feature type="compositionally biased region" description="Pro residues" evidence="1">
    <location>
        <begin position="157"/>
        <end position="177"/>
    </location>
</feature>
<dbReference type="Pfam" id="PF14226">
    <property type="entry name" value="DIOX_N"/>
    <property type="match status" value="1"/>
</dbReference>
<dbReference type="OrthoDB" id="288590at2759"/>
<evidence type="ECO:0000313" key="4">
    <source>
        <dbReference type="Proteomes" id="UP000007129"/>
    </source>
</evidence>
<dbReference type="Proteomes" id="UP000007129">
    <property type="component" value="Unassembled WGS sequence"/>
</dbReference>
<feature type="region of interest" description="Disordered" evidence="1">
    <location>
        <begin position="135"/>
        <end position="193"/>
    </location>
</feature>
<comment type="caution">
    <text evidence="3">The sequence shown here is derived from an EMBL/GenBank/DDBJ whole genome shotgun (WGS) entry which is preliminary data.</text>
</comment>
<evidence type="ECO:0000313" key="3">
    <source>
        <dbReference type="EMBL" id="EKG19974.1"/>
    </source>
</evidence>
<feature type="domain" description="Non-haem dioxygenase N-terminal" evidence="2">
    <location>
        <begin position="25"/>
        <end position="74"/>
    </location>
</feature>
<dbReference type="HOGENOM" id="CLU_1409019_0_0_1"/>
<dbReference type="VEuPathDB" id="FungiDB:MPH_02704"/>
<dbReference type="STRING" id="1126212.K2SC58"/>
<dbReference type="InterPro" id="IPR026992">
    <property type="entry name" value="DIOX_N"/>
</dbReference>
<sequence>MRSYEGISYRLVSTNPPRECTPEEIPIIDLDGIFKDDLEARKAVAREMLSAAENSGFFYIKNHRIPEDMVKNTLVMGFSASQSRKSGKYHQMFHLTATMGCVSAAPIRLALQVFLQTAHQPVTLLSLPKDLLKNEHHPKQTRGNPTTSTTNRNSTPSTPPTRPPSPKKSSPTYPPTTPSSGPTSSPPASAPPS</sequence>
<reference evidence="3 4" key="1">
    <citation type="journal article" date="2012" name="BMC Genomics">
        <title>Tools to kill: Genome of one of the most destructive plant pathogenic fungi Macrophomina phaseolina.</title>
        <authorList>
            <person name="Islam M.S."/>
            <person name="Haque M.S."/>
            <person name="Islam M.M."/>
            <person name="Emdad E.M."/>
            <person name="Halim A."/>
            <person name="Hossen Q.M.M."/>
            <person name="Hossain M.Z."/>
            <person name="Ahmed B."/>
            <person name="Rahim S."/>
            <person name="Rahman M.S."/>
            <person name="Alam M.M."/>
            <person name="Hou S."/>
            <person name="Wan X."/>
            <person name="Saito J.A."/>
            <person name="Alam M."/>
        </authorList>
    </citation>
    <scope>NUCLEOTIDE SEQUENCE [LARGE SCALE GENOMIC DNA]</scope>
    <source>
        <strain evidence="3 4">MS6</strain>
    </source>
</reference>
<proteinExistence type="predicted"/>
<dbReference type="EMBL" id="AHHD01000100">
    <property type="protein sequence ID" value="EKG19974.1"/>
    <property type="molecule type" value="Genomic_DNA"/>
</dbReference>
<name>K2SC58_MACPH</name>
<accession>K2SC58</accession>
<dbReference type="InParanoid" id="K2SC58"/>
<evidence type="ECO:0000259" key="2">
    <source>
        <dbReference type="Pfam" id="PF14226"/>
    </source>
</evidence>
<evidence type="ECO:0000256" key="1">
    <source>
        <dbReference type="SAM" id="MobiDB-lite"/>
    </source>
</evidence>
<feature type="compositionally biased region" description="Low complexity" evidence="1">
    <location>
        <begin position="141"/>
        <end position="156"/>
    </location>
</feature>